<dbReference type="CDD" id="cd24076">
    <property type="entry name" value="ASKHA_ATPase_ROK_BsXylR-like"/>
    <property type="match status" value="1"/>
</dbReference>
<comment type="similarity">
    <text evidence="2">Belongs to the ROK (NagC/XylR) family.</text>
</comment>
<keyword evidence="5" id="KW-0863">Zinc-finger</keyword>
<dbReference type="GO" id="GO:0003677">
    <property type="term" value="F:DNA binding"/>
    <property type="evidence" value="ECO:0007669"/>
    <property type="project" value="UniProtKB-KW"/>
</dbReference>
<evidence type="ECO:0000256" key="5">
    <source>
        <dbReference type="PROSITE-ProRule" id="PRU00325"/>
    </source>
</evidence>
<dbReference type="Pfam" id="PF13412">
    <property type="entry name" value="HTH_24"/>
    <property type="match status" value="1"/>
</dbReference>
<keyword evidence="5" id="KW-0479">Metal-binding</keyword>
<dbReference type="OrthoDB" id="9796533at2"/>
<keyword evidence="7" id="KW-0808">Transferase</keyword>
<dbReference type="GO" id="GO:0016301">
    <property type="term" value="F:kinase activity"/>
    <property type="evidence" value="ECO:0007669"/>
    <property type="project" value="UniProtKB-KW"/>
</dbReference>
<dbReference type="SUPFAM" id="SSF46785">
    <property type="entry name" value="Winged helix' DNA-binding domain"/>
    <property type="match status" value="1"/>
</dbReference>
<keyword evidence="4" id="KW-0238">DNA-binding</keyword>
<dbReference type="AlphaFoldDB" id="A0A2P6ML53"/>
<dbReference type="InterPro" id="IPR011991">
    <property type="entry name" value="ArsR-like_HTH"/>
</dbReference>
<keyword evidence="8" id="KW-1185">Reference proteome</keyword>
<evidence type="ECO:0000256" key="2">
    <source>
        <dbReference type="ARBA" id="ARBA00006479"/>
    </source>
</evidence>
<dbReference type="SUPFAM" id="SSF53067">
    <property type="entry name" value="Actin-like ATPase domain"/>
    <property type="match status" value="1"/>
</dbReference>
<dbReference type="RefSeq" id="WP_105957396.1">
    <property type="nucleotide sequence ID" value="NZ_PVNS01000001.1"/>
</dbReference>
<dbReference type="InterPro" id="IPR036390">
    <property type="entry name" value="WH_DNA-bd_sf"/>
</dbReference>
<dbReference type="InterPro" id="IPR036388">
    <property type="entry name" value="WH-like_DNA-bd_sf"/>
</dbReference>
<keyword evidence="5" id="KW-0862">Zinc</keyword>
<evidence type="ECO:0000259" key="6">
    <source>
        <dbReference type="PROSITE" id="PS50966"/>
    </source>
</evidence>
<protein>
    <submittedName>
        <fullName evidence="7">Sugar kinase</fullName>
    </submittedName>
</protein>
<dbReference type="Proteomes" id="UP000243650">
    <property type="component" value="Unassembled WGS sequence"/>
</dbReference>
<dbReference type="EMBL" id="PVNS01000001">
    <property type="protein sequence ID" value="PRO67010.1"/>
    <property type="molecule type" value="Genomic_DNA"/>
</dbReference>
<comment type="function">
    <text evidence="1">Transcriptional repressor of xylose-utilizing enzymes.</text>
</comment>
<dbReference type="InterPro" id="IPR043129">
    <property type="entry name" value="ATPase_NBD"/>
</dbReference>
<evidence type="ECO:0000256" key="3">
    <source>
        <dbReference type="ARBA" id="ARBA00022629"/>
    </source>
</evidence>
<gene>
    <name evidence="7" type="ORF">C6I21_00125</name>
</gene>
<sequence>MVSNMTGSFQLMKSLNRSLVLNIIRTEGAISRTETAKKAGLTPPTVSTIVSELLEEGLIREGQTGVSSGGRKPILLSINHNSRYVIGVDVGTEEVRAALTNLNADVLAVKKKQLVPGMNEEEFLSIVIGLVQSMLEEKAADGAHVIGIGVGMHGIVDHTKGESIYAPHFGFQNMPIKVPLEEAFQLPVHVENDVRSMALAELWFGGGRNSEDLLVINVGHGIGAGCIVNGRIYRGRHHIAGEIGHMIVDLNGRQCTCGGYGCLHTVASGIRIRERVIQEITLGRKTAVLDEVDGEKERIDGETVHRAAMKGDYYAQEVLAEVGRFLGVGITNLIHALNPDKIIIGGGVSKAGDYIFKPLQKVVGTRAVTDAAKKTEIELSKLGDTAAIRGAATLVLSELYDYQKQER</sequence>
<comment type="caution">
    <text evidence="7">The sequence shown here is derived from an EMBL/GenBank/DDBJ whole genome shotgun (WGS) entry which is preliminary data.</text>
</comment>
<proteinExistence type="inferred from homology"/>
<dbReference type="GO" id="GO:0008270">
    <property type="term" value="F:zinc ion binding"/>
    <property type="evidence" value="ECO:0007669"/>
    <property type="project" value="UniProtKB-KW"/>
</dbReference>
<reference evidence="7 8" key="1">
    <citation type="submission" date="2018-03" db="EMBL/GenBank/DDBJ databases">
        <title>Bacillus urumqiensis sp. nov., a moderately haloalkaliphilic bacterium isolated from a salt lake.</title>
        <authorList>
            <person name="Zhao B."/>
            <person name="Liao Z."/>
        </authorList>
    </citation>
    <scope>NUCLEOTIDE SEQUENCE [LARGE SCALE GENOMIC DNA]</scope>
    <source>
        <strain evidence="7 8">BZ-SZ-XJ18</strain>
    </source>
</reference>
<evidence type="ECO:0000256" key="4">
    <source>
        <dbReference type="ARBA" id="ARBA00023125"/>
    </source>
</evidence>
<name>A0A2P6ML53_ALKUR</name>
<keyword evidence="7" id="KW-0418">Kinase</keyword>
<accession>A0A2P6ML53</accession>
<dbReference type="InterPro" id="IPR007527">
    <property type="entry name" value="Znf_SWIM"/>
</dbReference>
<dbReference type="GO" id="GO:0042732">
    <property type="term" value="P:D-xylose metabolic process"/>
    <property type="evidence" value="ECO:0007669"/>
    <property type="project" value="UniProtKB-KW"/>
</dbReference>
<dbReference type="PANTHER" id="PTHR18964:SF149">
    <property type="entry name" value="BIFUNCTIONAL UDP-N-ACETYLGLUCOSAMINE 2-EPIMERASE_N-ACETYLMANNOSAMINE KINASE"/>
    <property type="match status" value="1"/>
</dbReference>
<evidence type="ECO:0000313" key="8">
    <source>
        <dbReference type="Proteomes" id="UP000243650"/>
    </source>
</evidence>
<dbReference type="Gene3D" id="1.10.10.10">
    <property type="entry name" value="Winged helix-like DNA-binding domain superfamily/Winged helix DNA-binding domain"/>
    <property type="match status" value="1"/>
</dbReference>
<feature type="domain" description="SWIM-type" evidence="6">
    <location>
        <begin position="246"/>
        <end position="273"/>
    </location>
</feature>
<keyword evidence="3" id="KW-0859">Xylose metabolism</keyword>
<dbReference type="Gene3D" id="3.30.420.40">
    <property type="match status" value="2"/>
</dbReference>
<evidence type="ECO:0000313" key="7">
    <source>
        <dbReference type="EMBL" id="PRO67010.1"/>
    </source>
</evidence>
<dbReference type="Pfam" id="PF00480">
    <property type="entry name" value="ROK"/>
    <property type="match status" value="1"/>
</dbReference>
<dbReference type="InterPro" id="IPR000600">
    <property type="entry name" value="ROK"/>
</dbReference>
<organism evidence="7 8">
    <name type="scientific">Alkalicoccus urumqiensis</name>
    <name type="common">Bacillus urumqiensis</name>
    <dbReference type="NCBI Taxonomy" id="1548213"/>
    <lineage>
        <taxon>Bacteria</taxon>
        <taxon>Bacillati</taxon>
        <taxon>Bacillota</taxon>
        <taxon>Bacilli</taxon>
        <taxon>Bacillales</taxon>
        <taxon>Bacillaceae</taxon>
        <taxon>Alkalicoccus</taxon>
    </lineage>
</organism>
<dbReference type="PROSITE" id="PS50966">
    <property type="entry name" value="ZF_SWIM"/>
    <property type="match status" value="1"/>
</dbReference>
<keyword evidence="3" id="KW-0119">Carbohydrate metabolism</keyword>
<evidence type="ECO:0000256" key="1">
    <source>
        <dbReference type="ARBA" id="ARBA00002486"/>
    </source>
</evidence>
<dbReference type="PANTHER" id="PTHR18964">
    <property type="entry name" value="ROK (REPRESSOR, ORF, KINASE) FAMILY"/>
    <property type="match status" value="1"/>
</dbReference>
<dbReference type="CDD" id="cd00090">
    <property type="entry name" value="HTH_ARSR"/>
    <property type="match status" value="1"/>
</dbReference>